<reference evidence="1 2" key="1">
    <citation type="submission" date="2015-10" db="EMBL/GenBank/DDBJ databases">
        <title>Draft genome sequence of Streptomyces griseoruber DSM 40281, type strain for the species Streptomyces griseoruber.</title>
        <authorList>
            <person name="Ruckert C."/>
            <person name="Winkler A."/>
            <person name="Kalinowski J."/>
            <person name="Kampfer P."/>
            <person name="Glaeser S."/>
        </authorList>
    </citation>
    <scope>NUCLEOTIDE SEQUENCE [LARGE SCALE GENOMIC DNA]</scope>
    <source>
        <strain evidence="1 2">DSM 40281</strain>
    </source>
</reference>
<protein>
    <submittedName>
        <fullName evidence="1">Uncharacterized protein</fullName>
    </submittedName>
</protein>
<evidence type="ECO:0000313" key="1">
    <source>
        <dbReference type="EMBL" id="KUN81561.1"/>
    </source>
</evidence>
<dbReference type="AlphaFoldDB" id="A0A101SWV8"/>
<proteinExistence type="predicted"/>
<dbReference type="OrthoDB" id="4328638at2"/>
<sequence length="131" mass="13791">MVFAITLSVLLITGAVVGVVAQHRARRTRPPSDLDAEAEANHALVRLTSGLVPPNTRAWSTANADTDHALTRAAECRREARSLLATARTAAEYAEVTRLAGEGLDHLRVARAGLGLDTAPSPAPAFATTSR</sequence>
<organism evidence="1 2">
    <name type="scientific">Streptomyces griseoruber</name>
    <dbReference type="NCBI Taxonomy" id="1943"/>
    <lineage>
        <taxon>Bacteria</taxon>
        <taxon>Bacillati</taxon>
        <taxon>Actinomycetota</taxon>
        <taxon>Actinomycetes</taxon>
        <taxon>Kitasatosporales</taxon>
        <taxon>Streptomycetaceae</taxon>
        <taxon>Streptomyces</taxon>
    </lineage>
</organism>
<dbReference type="EMBL" id="LMWW01000035">
    <property type="protein sequence ID" value="KUN81561.1"/>
    <property type="molecule type" value="Genomic_DNA"/>
</dbReference>
<dbReference type="RefSeq" id="WP_055637232.1">
    <property type="nucleotide sequence ID" value="NZ_JBIRRP010000005.1"/>
</dbReference>
<keyword evidence="2" id="KW-1185">Reference proteome</keyword>
<dbReference type="Proteomes" id="UP000052982">
    <property type="component" value="Unassembled WGS sequence"/>
</dbReference>
<gene>
    <name evidence="1" type="ORF">AQJ64_22255</name>
</gene>
<comment type="caution">
    <text evidence="1">The sequence shown here is derived from an EMBL/GenBank/DDBJ whole genome shotgun (WGS) entry which is preliminary data.</text>
</comment>
<name>A0A101SWV8_9ACTN</name>
<accession>A0A101SWV8</accession>
<evidence type="ECO:0000313" key="2">
    <source>
        <dbReference type="Proteomes" id="UP000052982"/>
    </source>
</evidence>